<dbReference type="GO" id="GO:0005524">
    <property type="term" value="F:ATP binding"/>
    <property type="evidence" value="ECO:0007669"/>
    <property type="project" value="InterPro"/>
</dbReference>
<organism evidence="2 3">
    <name type="scientific">Acaulospora morrowiae</name>
    <dbReference type="NCBI Taxonomy" id="94023"/>
    <lineage>
        <taxon>Eukaryota</taxon>
        <taxon>Fungi</taxon>
        <taxon>Fungi incertae sedis</taxon>
        <taxon>Mucoromycota</taxon>
        <taxon>Glomeromycotina</taxon>
        <taxon>Glomeromycetes</taxon>
        <taxon>Diversisporales</taxon>
        <taxon>Acaulosporaceae</taxon>
        <taxon>Acaulospora</taxon>
    </lineage>
</organism>
<gene>
    <name evidence="2" type="ORF">AMORRO_LOCUS3466</name>
</gene>
<name>A0A9N8ZSQ7_9GLOM</name>
<dbReference type="Proteomes" id="UP000789342">
    <property type="component" value="Unassembled WGS sequence"/>
</dbReference>
<comment type="caution">
    <text evidence="2">The sequence shown here is derived from an EMBL/GenBank/DDBJ whole genome shotgun (WGS) entry which is preliminary data.</text>
</comment>
<feature type="non-terminal residue" evidence="2">
    <location>
        <position position="233"/>
    </location>
</feature>
<dbReference type="Gene3D" id="1.10.510.10">
    <property type="entry name" value="Transferase(Phosphotransferase) domain 1"/>
    <property type="match status" value="1"/>
</dbReference>
<dbReference type="InterPro" id="IPR000719">
    <property type="entry name" value="Prot_kinase_dom"/>
</dbReference>
<dbReference type="EMBL" id="CAJVPV010001700">
    <property type="protein sequence ID" value="CAG8505536.1"/>
    <property type="molecule type" value="Genomic_DNA"/>
</dbReference>
<sequence length="233" mass="26633">MNVVSGAPNSGGAIIAMLGVKASNSDEVVEWIPFDNLKNGIFERVGSYNTFFKAEWQDGYIVRWNNVNNEWDRCSNKAICLRESKYLCGDDYSEFLREIQYQLIFRRKGAALAIYGITKDPLTMRYMMVMDYASYGSLQSVIDNERLDWNIKMANLYLIIKSLNEIHKEGLLHKNIHLGSIVCHGISDPYLSGFIFCGRVSDNPIDYPPIKYVAPEVLSKDRKHTKASDIYSF</sequence>
<dbReference type="GO" id="GO:0004672">
    <property type="term" value="F:protein kinase activity"/>
    <property type="evidence" value="ECO:0007669"/>
    <property type="project" value="InterPro"/>
</dbReference>
<keyword evidence="3" id="KW-1185">Reference proteome</keyword>
<evidence type="ECO:0000313" key="2">
    <source>
        <dbReference type="EMBL" id="CAG8505536.1"/>
    </source>
</evidence>
<dbReference type="Pfam" id="PF07714">
    <property type="entry name" value="PK_Tyr_Ser-Thr"/>
    <property type="match status" value="1"/>
</dbReference>
<accession>A0A9N8ZSQ7</accession>
<dbReference type="AlphaFoldDB" id="A0A9N8ZSQ7"/>
<dbReference type="InterPro" id="IPR001245">
    <property type="entry name" value="Ser-Thr/Tyr_kinase_cat_dom"/>
</dbReference>
<evidence type="ECO:0000313" key="3">
    <source>
        <dbReference type="Proteomes" id="UP000789342"/>
    </source>
</evidence>
<dbReference type="InterPro" id="IPR011009">
    <property type="entry name" value="Kinase-like_dom_sf"/>
</dbReference>
<proteinExistence type="predicted"/>
<evidence type="ECO:0000259" key="1">
    <source>
        <dbReference type="PROSITE" id="PS50011"/>
    </source>
</evidence>
<dbReference type="SUPFAM" id="SSF56112">
    <property type="entry name" value="Protein kinase-like (PK-like)"/>
    <property type="match status" value="1"/>
</dbReference>
<dbReference type="PROSITE" id="PS50011">
    <property type="entry name" value="PROTEIN_KINASE_DOM"/>
    <property type="match status" value="1"/>
</dbReference>
<feature type="domain" description="Protein kinase" evidence="1">
    <location>
        <begin position="37"/>
        <end position="233"/>
    </location>
</feature>
<dbReference type="OrthoDB" id="6718656at2759"/>
<reference evidence="2" key="1">
    <citation type="submission" date="2021-06" db="EMBL/GenBank/DDBJ databases">
        <authorList>
            <person name="Kallberg Y."/>
            <person name="Tangrot J."/>
            <person name="Rosling A."/>
        </authorList>
    </citation>
    <scope>NUCLEOTIDE SEQUENCE</scope>
    <source>
        <strain evidence="2">CL551</strain>
    </source>
</reference>
<protein>
    <submittedName>
        <fullName evidence="2">3441_t:CDS:1</fullName>
    </submittedName>
</protein>